<protein>
    <submittedName>
        <fullName evidence="7">Nitroreductase A</fullName>
    </submittedName>
</protein>
<dbReference type="PANTHER" id="PTHR43425:SF3">
    <property type="entry name" value="NADPH-DEPENDENT OXIDOREDUCTASE"/>
    <property type="match status" value="1"/>
</dbReference>
<dbReference type="EMBL" id="CP022983">
    <property type="protein sequence ID" value="ASV69929.1"/>
    <property type="molecule type" value="Genomic_DNA"/>
</dbReference>
<accession>A0A248TP84</accession>
<dbReference type="Gene3D" id="3.40.109.10">
    <property type="entry name" value="NADH Oxidase"/>
    <property type="match status" value="1"/>
</dbReference>
<dbReference type="Pfam" id="PF00881">
    <property type="entry name" value="Nitroreductase"/>
    <property type="match status" value="1"/>
</dbReference>
<comment type="similarity">
    <text evidence="1 5">Belongs to the flavin oxidoreductase frp family.</text>
</comment>
<keyword evidence="5" id="KW-0521">NADP</keyword>
<dbReference type="Proteomes" id="UP000215137">
    <property type="component" value="Chromosome"/>
</dbReference>
<evidence type="ECO:0000256" key="5">
    <source>
        <dbReference type="PIRNR" id="PIRNR005426"/>
    </source>
</evidence>
<keyword evidence="3 5" id="KW-0288">FMN</keyword>
<proteinExistence type="inferred from homology"/>
<dbReference type="NCBIfam" id="NF008033">
    <property type="entry name" value="PRK10765.1"/>
    <property type="match status" value="1"/>
</dbReference>
<dbReference type="InterPro" id="IPR000415">
    <property type="entry name" value="Nitroreductase-like"/>
</dbReference>
<evidence type="ECO:0000256" key="4">
    <source>
        <dbReference type="ARBA" id="ARBA00023002"/>
    </source>
</evidence>
<dbReference type="InterPro" id="IPR029479">
    <property type="entry name" value="Nitroreductase"/>
</dbReference>
<dbReference type="KEGG" id="bko:CKF48_03045"/>
<evidence type="ECO:0000256" key="1">
    <source>
        <dbReference type="ARBA" id="ARBA00008366"/>
    </source>
</evidence>
<reference evidence="7 8" key="1">
    <citation type="submission" date="2017-08" db="EMBL/GenBank/DDBJ databases">
        <title>Complete Genome Sequence of Bacillus kochii Oregon-R-modENCODE STRAIN BDGP4, isolated from Drosophila melanogaster gut.</title>
        <authorList>
            <person name="Wan K.H."/>
            <person name="Yu C."/>
            <person name="Park S."/>
            <person name="Hammonds A.S."/>
            <person name="Booth B.W."/>
            <person name="Celniker S.E."/>
        </authorList>
    </citation>
    <scope>NUCLEOTIDE SEQUENCE [LARGE SCALE GENOMIC DNA]</scope>
    <source>
        <strain evidence="7 8">BDGP4</strain>
    </source>
</reference>
<dbReference type="CDD" id="cd02146">
    <property type="entry name" value="NfsA-like"/>
    <property type="match status" value="1"/>
</dbReference>
<evidence type="ECO:0000313" key="7">
    <source>
        <dbReference type="EMBL" id="ASV69929.1"/>
    </source>
</evidence>
<keyword evidence="2 5" id="KW-0285">Flavoprotein</keyword>
<sequence length="249" mass="28313">MNEMIQLMKDHRSVRHFEDKRLTKEQIKEIVTAAQSASTSSFVQAYSIIGVSDQQKKEKLAELAGNQGFVADSGHFFVFCADLHRHEVIAELEGIDLTESIESTEKFMVALIDAALAAENASLAAESMGLGICYVGGLRNQLQEVSEVLKTPDHVIPLFGLAVGYPAKRNAQKPRLPMNHIYHENEYEQDKDIYIQELQAYNEVISAYYKERTAGKRDDTWTSQIAGMFERKKRMYMKQFVQEKGLDKR</sequence>
<evidence type="ECO:0000313" key="8">
    <source>
        <dbReference type="Proteomes" id="UP000215137"/>
    </source>
</evidence>
<gene>
    <name evidence="7" type="ORF">CKF48_03045</name>
</gene>
<dbReference type="RefSeq" id="WP_095373493.1">
    <property type="nucleotide sequence ID" value="NZ_CP022983.1"/>
</dbReference>
<dbReference type="InterPro" id="IPR016446">
    <property type="entry name" value="Flavin_OxRdtase_Frp"/>
</dbReference>
<dbReference type="SUPFAM" id="SSF55469">
    <property type="entry name" value="FMN-dependent nitroreductase-like"/>
    <property type="match status" value="1"/>
</dbReference>
<evidence type="ECO:0000256" key="2">
    <source>
        <dbReference type="ARBA" id="ARBA00022630"/>
    </source>
</evidence>
<evidence type="ECO:0000259" key="6">
    <source>
        <dbReference type="Pfam" id="PF00881"/>
    </source>
</evidence>
<keyword evidence="8" id="KW-1185">Reference proteome</keyword>
<dbReference type="OrthoDB" id="9775805at2"/>
<dbReference type="AlphaFoldDB" id="A0A248TP84"/>
<keyword evidence="4 5" id="KW-0560">Oxidoreductase</keyword>
<dbReference type="PIRSF" id="PIRSF005426">
    <property type="entry name" value="Frp"/>
    <property type="match status" value="1"/>
</dbReference>
<feature type="domain" description="Nitroreductase" evidence="6">
    <location>
        <begin position="9"/>
        <end position="165"/>
    </location>
</feature>
<dbReference type="PANTHER" id="PTHR43425">
    <property type="entry name" value="OXYGEN-INSENSITIVE NADPH NITROREDUCTASE"/>
    <property type="match status" value="1"/>
</dbReference>
<organism evidence="7 8">
    <name type="scientific">Cytobacillus kochii</name>
    <dbReference type="NCBI Taxonomy" id="859143"/>
    <lineage>
        <taxon>Bacteria</taxon>
        <taxon>Bacillati</taxon>
        <taxon>Bacillota</taxon>
        <taxon>Bacilli</taxon>
        <taxon>Bacillales</taxon>
        <taxon>Bacillaceae</taxon>
        <taxon>Cytobacillus</taxon>
    </lineage>
</organism>
<evidence type="ECO:0000256" key="3">
    <source>
        <dbReference type="ARBA" id="ARBA00022643"/>
    </source>
</evidence>
<name>A0A248TP84_9BACI</name>
<dbReference type="GO" id="GO:0016491">
    <property type="term" value="F:oxidoreductase activity"/>
    <property type="evidence" value="ECO:0007669"/>
    <property type="project" value="UniProtKB-UniRule"/>
</dbReference>